<evidence type="ECO:0000256" key="1">
    <source>
        <dbReference type="SAM" id="MobiDB-lite"/>
    </source>
</evidence>
<name>A0AAQ3XIL1_PASNO</name>
<dbReference type="Proteomes" id="UP001341281">
    <property type="component" value="Chromosome 10"/>
</dbReference>
<protein>
    <submittedName>
        <fullName evidence="2">Uncharacterized protein</fullName>
    </submittedName>
</protein>
<reference evidence="2 3" key="1">
    <citation type="submission" date="2024-02" db="EMBL/GenBank/DDBJ databases">
        <title>High-quality chromosome-scale genome assembly of Pensacola bahiagrass (Paspalum notatum Flugge var. saurae).</title>
        <authorList>
            <person name="Vega J.M."/>
            <person name="Podio M."/>
            <person name="Orjuela J."/>
            <person name="Siena L.A."/>
            <person name="Pessino S.C."/>
            <person name="Combes M.C."/>
            <person name="Mariac C."/>
            <person name="Albertini E."/>
            <person name="Pupilli F."/>
            <person name="Ortiz J.P.A."/>
            <person name="Leblanc O."/>
        </authorList>
    </citation>
    <scope>NUCLEOTIDE SEQUENCE [LARGE SCALE GENOMIC DNA]</scope>
    <source>
        <strain evidence="2">R1</strain>
        <tissue evidence="2">Leaf</tissue>
    </source>
</reference>
<dbReference type="AlphaFoldDB" id="A0AAQ3XIL1"/>
<gene>
    <name evidence="2" type="ORF">U9M48_044752</name>
</gene>
<organism evidence="2 3">
    <name type="scientific">Paspalum notatum var. saurae</name>
    <dbReference type="NCBI Taxonomy" id="547442"/>
    <lineage>
        <taxon>Eukaryota</taxon>
        <taxon>Viridiplantae</taxon>
        <taxon>Streptophyta</taxon>
        <taxon>Embryophyta</taxon>
        <taxon>Tracheophyta</taxon>
        <taxon>Spermatophyta</taxon>
        <taxon>Magnoliopsida</taxon>
        <taxon>Liliopsida</taxon>
        <taxon>Poales</taxon>
        <taxon>Poaceae</taxon>
        <taxon>PACMAD clade</taxon>
        <taxon>Panicoideae</taxon>
        <taxon>Andropogonodae</taxon>
        <taxon>Paspaleae</taxon>
        <taxon>Paspalinae</taxon>
        <taxon>Paspalum</taxon>
    </lineage>
</organism>
<proteinExistence type="predicted"/>
<accession>A0AAQ3XIL1</accession>
<dbReference type="EMBL" id="CP144754">
    <property type="protein sequence ID" value="WVZ99460.1"/>
    <property type="molecule type" value="Genomic_DNA"/>
</dbReference>
<evidence type="ECO:0000313" key="3">
    <source>
        <dbReference type="Proteomes" id="UP001341281"/>
    </source>
</evidence>
<sequence>MERRGLSQENSDRGCVWMGQNHQPLRNGFGLPRRPTLYLVEDVLRNVHLEPVWEQSSSPPSPPNAPPSLSMQIKASSHPNRAPLPSLVALVHPRLAWSGDPYGFQLIFPSSFRCCR</sequence>
<evidence type="ECO:0000313" key="2">
    <source>
        <dbReference type="EMBL" id="WVZ99460.1"/>
    </source>
</evidence>
<keyword evidence="3" id="KW-1185">Reference proteome</keyword>
<feature type="region of interest" description="Disordered" evidence="1">
    <location>
        <begin position="51"/>
        <end position="80"/>
    </location>
</feature>